<dbReference type="RefSeq" id="WP_183863078.1">
    <property type="nucleotide sequence ID" value="NZ_JACHFH010000043.1"/>
</dbReference>
<organism evidence="3 4">
    <name type="scientific">Pectinatus brassicae</name>
    <dbReference type="NCBI Taxonomy" id="862415"/>
    <lineage>
        <taxon>Bacteria</taxon>
        <taxon>Bacillati</taxon>
        <taxon>Bacillota</taxon>
        <taxon>Negativicutes</taxon>
        <taxon>Selenomonadales</taxon>
        <taxon>Selenomonadaceae</taxon>
        <taxon>Pectinatus</taxon>
    </lineage>
</organism>
<dbReference type="GO" id="GO:0043565">
    <property type="term" value="F:sequence-specific DNA binding"/>
    <property type="evidence" value="ECO:0007669"/>
    <property type="project" value="InterPro"/>
</dbReference>
<dbReference type="AlphaFoldDB" id="A0A840UWS9"/>
<dbReference type="GO" id="GO:0004803">
    <property type="term" value="F:transposase activity"/>
    <property type="evidence" value="ECO:0007669"/>
    <property type="project" value="InterPro"/>
</dbReference>
<dbReference type="InterPro" id="IPR002514">
    <property type="entry name" value="Transposase_8"/>
</dbReference>
<dbReference type="Proteomes" id="UP000559117">
    <property type="component" value="Unassembled WGS sequence"/>
</dbReference>
<proteinExistence type="inferred from homology"/>
<comment type="caution">
    <text evidence="3">The sequence shown here is derived from an EMBL/GenBank/DDBJ whole genome shotgun (WGS) entry which is preliminary data.</text>
</comment>
<comment type="similarity">
    <text evidence="1">Belongs to the IS150/IS1296 orfA family.</text>
</comment>
<keyword evidence="4" id="KW-1185">Reference proteome</keyword>
<dbReference type="SUPFAM" id="SSF48295">
    <property type="entry name" value="TrpR-like"/>
    <property type="match status" value="3"/>
</dbReference>
<dbReference type="InterPro" id="IPR055247">
    <property type="entry name" value="InsJ-like_HTH"/>
</dbReference>
<name>A0A840UWS9_9FIRM</name>
<protein>
    <submittedName>
        <fullName evidence="3">Transposase-like protein</fullName>
    </submittedName>
</protein>
<dbReference type="Pfam" id="PF01527">
    <property type="entry name" value="HTH_Tnp_1"/>
    <property type="match status" value="1"/>
</dbReference>
<gene>
    <name evidence="3" type="ORF">HNR32_002494</name>
</gene>
<dbReference type="Gene3D" id="1.10.10.10">
    <property type="entry name" value="Winged helix-like DNA-binding domain superfamily/Winged helix DNA-binding domain"/>
    <property type="match status" value="3"/>
</dbReference>
<evidence type="ECO:0000259" key="2">
    <source>
        <dbReference type="Pfam" id="PF13518"/>
    </source>
</evidence>
<evidence type="ECO:0000313" key="4">
    <source>
        <dbReference type="Proteomes" id="UP000559117"/>
    </source>
</evidence>
<dbReference type="InterPro" id="IPR036388">
    <property type="entry name" value="WH-like_DNA-bd_sf"/>
</dbReference>
<dbReference type="EMBL" id="JACHFH010000043">
    <property type="protein sequence ID" value="MBB5337333.1"/>
    <property type="molecule type" value="Genomic_DNA"/>
</dbReference>
<dbReference type="Pfam" id="PF13518">
    <property type="entry name" value="HTH_28"/>
    <property type="match status" value="2"/>
</dbReference>
<reference evidence="3 4" key="1">
    <citation type="submission" date="2020-08" db="EMBL/GenBank/DDBJ databases">
        <title>Genomic Encyclopedia of Type Strains, Phase IV (KMG-IV): sequencing the most valuable type-strain genomes for metagenomic binning, comparative biology and taxonomic classification.</title>
        <authorList>
            <person name="Goeker M."/>
        </authorList>
    </citation>
    <scope>NUCLEOTIDE SEQUENCE [LARGE SCALE GENOMIC DNA]</scope>
    <source>
        <strain evidence="3 4">DSM 24661</strain>
    </source>
</reference>
<dbReference type="InterPro" id="IPR010921">
    <property type="entry name" value="Trp_repressor/repl_initiator"/>
</dbReference>
<sequence>MSKFNKYSAAEKLSILQEIEMGEATLLEIAKKYEINRSSLINWRHRYEVYGYNSLEIRTGNKRYSAELKIQAVRDYLSGNYSQHEIIDKYEIASFTQIKNWIKKYNSHSSFKSNESRGTHAMTKGKSTNWKERIEIVLYCLSHNHDYQNTSQSYKVSYQQVYQWVKKYEDGGEDALKDGRGRKIAFEELSEDDKQKLAMKKLEYENEWLRAENALLKKLKELEGRRY</sequence>
<evidence type="ECO:0000256" key="1">
    <source>
        <dbReference type="ARBA" id="ARBA00038232"/>
    </source>
</evidence>
<accession>A0A840UWS9</accession>
<dbReference type="GO" id="GO:0006313">
    <property type="term" value="P:DNA transposition"/>
    <property type="evidence" value="ECO:0007669"/>
    <property type="project" value="InterPro"/>
</dbReference>
<dbReference type="PANTHER" id="PTHR33795:SF1">
    <property type="entry name" value="INSERTION ELEMENT IS150 PROTEIN INSJ"/>
    <property type="match status" value="1"/>
</dbReference>
<dbReference type="InterPro" id="IPR052057">
    <property type="entry name" value="IS150/IS1296_orfA-like"/>
</dbReference>
<evidence type="ECO:0000313" key="3">
    <source>
        <dbReference type="EMBL" id="MBB5337333.1"/>
    </source>
</evidence>
<feature type="domain" description="Insertion element IS150 protein InsJ-like helix-turn-helix" evidence="2">
    <location>
        <begin position="132"/>
        <end position="183"/>
    </location>
</feature>
<dbReference type="PANTHER" id="PTHR33795">
    <property type="entry name" value="INSERTION ELEMENT IS150 PROTEIN INSJ"/>
    <property type="match status" value="1"/>
</dbReference>
<feature type="domain" description="Insertion element IS150 protein InsJ-like helix-turn-helix" evidence="2">
    <location>
        <begin position="69"/>
        <end position="108"/>
    </location>
</feature>